<organism evidence="2 3">
    <name type="scientific">Chryseobacterium camelliae</name>
    <dbReference type="NCBI Taxonomy" id="1265445"/>
    <lineage>
        <taxon>Bacteria</taxon>
        <taxon>Pseudomonadati</taxon>
        <taxon>Bacteroidota</taxon>
        <taxon>Flavobacteriia</taxon>
        <taxon>Flavobacteriales</taxon>
        <taxon>Weeksellaceae</taxon>
        <taxon>Chryseobacterium group</taxon>
        <taxon>Chryseobacterium</taxon>
    </lineage>
</organism>
<keyword evidence="3" id="KW-1185">Reference proteome</keyword>
<dbReference type="SUPFAM" id="SSF53955">
    <property type="entry name" value="Lysozyme-like"/>
    <property type="match status" value="1"/>
</dbReference>
<evidence type="ECO:0008006" key="4">
    <source>
        <dbReference type="Google" id="ProtNLM"/>
    </source>
</evidence>
<dbReference type="Proteomes" id="UP001210978">
    <property type="component" value="Chromosome"/>
</dbReference>
<protein>
    <recommendedName>
        <fullName evidence="4">Glycoside hydrolase family 19 catalytic domain-containing protein</fullName>
    </recommendedName>
</protein>
<dbReference type="Gene3D" id="1.10.530.10">
    <property type="match status" value="1"/>
</dbReference>
<dbReference type="InterPro" id="IPR023346">
    <property type="entry name" value="Lysozyme-like_dom_sf"/>
</dbReference>
<gene>
    <name evidence="2" type="ORF">PFY12_12455</name>
</gene>
<evidence type="ECO:0000313" key="3">
    <source>
        <dbReference type="Proteomes" id="UP001210978"/>
    </source>
</evidence>
<feature type="region of interest" description="Disordered" evidence="1">
    <location>
        <begin position="1"/>
        <end position="21"/>
    </location>
</feature>
<evidence type="ECO:0000256" key="1">
    <source>
        <dbReference type="SAM" id="MobiDB-lite"/>
    </source>
</evidence>
<sequence>MAKRGVAKITGPKNPKLGEPASYSVTEWYPNTPKNQRTGAHVTWELFRKRDNGNYTSTNIKKKGPIGTFTFEEKAYGYEFFVEGYLNLPEKKGNTIVHIKPVKGTPKIVSLTLFDSNRKRITAKPKYGQTLVAEVKTQNLFKEKLFLQVWERDTTSNVGHDQTENTLLYEKQITVNSDGLNYENIVLTQLLMQKAQGSGISSMLEGGEHEYYLVVKHNNVSTHSVQTVQVLNATISVAGTGNNPVPENGNTATNVGQNPSTTGQEDCCIIDEEHFLKTYDEEFPTKDKKGNKIPLPNSVKTSLKRMFRSISEYYSNEKRCCNKYHIAYMLATAKHETGHSFDPIEEANWLSWNVRKKYFEEMYDPVLGKNETRKKMALENENTKQGDGEKYFGRGYVQLTWKKNYRRMQEKFGVNLVDKRENALNHELAVKIMIYGSEEGIFTGKKLSNYITETQKDYTNARRVINGTDKAATIAGYAEKIEKCLNIKKCNCGNNTTPEPASTPTGNIVSFDAGLTADRRNVVSQFTISLLEKAAKNSANDQLIITSTIRSTRKQAEVMYENENNGNHIRYAAPGREVVAVFNAGKNAGHNKEKIISDMDNKIKELSVAGKRVSLHCVSEEVYKKNNIIDISYTRGAKNPRDLIRELVKDPAVTKIIHPLDNVIQNDKIKYDAKEPAVHVETKVP</sequence>
<feature type="region of interest" description="Disordered" evidence="1">
    <location>
        <begin position="241"/>
        <end position="263"/>
    </location>
</feature>
<proteinExistence type="predicted"/>
<name>A0ABY7QJI2_9FLAO</name>
<dbReference type="RefSeq" id="WP_271148204.1">
    <property type="nucleotide sequence ID" value="NZ_CP115859.1"/>
</dbReference>
<dbReference type="EMBL" id="CP115859">
    <property type="protein sequence ID" value="WBV59851.1"/>
    <property type="molecule type" value="Genomic_DNA"/>
</dbReference>
<evidence type="ECO:0000313" key="2">
    <source>
        <dbReference type="EMBL" id="WBV59851.1"/>
    </source>
</evidence>
<accession>A0ABY7QJI2</accession>
<reference evidence="2 3" key="1">
    <citation type="submission" date="2023-01" db="EMBL/GenBank/DDBJ databases">
        <title>Complete genome of Chryseobacterium camelliae VAN22-5A.</title>
        <authorList>
            <person name="Zong G."/>
            <person name="Cao G."/>
        </authorList>
    </citation>
    <scope>NUCLEOTIDE SEQUENCE [LARGE SCALE GENOMIC DNA]</scope>
    <source>
        <strain evidence="2 3">VAN22-5A</strain>
    </source>
</reference>